<name>A0A0W8FR66_9ZZZZ</name>
<accession>A0A0W8FR66</accession>
<feature type="region of interest" description="Disordered" evidence="1">
    <location>
        <begin position="17"/>
        <end position="72"/>
    </location>
</feature>
<comment type="caution">
    <text evidence="2">The sequence shown here is derived from an EMBL/GenBank/DDBJ whole genome shotgun (WGS) entry which is preliminary data.</text>
</comment>
<feature type="compositionally biased region" description="Basic and acidic residues" evidence="1">
    <location>
        <begin position="38"/>
        <end position="54"/>
    </location>
</feature>
<reference evidence="2" key="1">
    <citation type="journal article" date="2015" name="Proc. Natl. Acad. Sci. U.S.A.">
        <title>Networks of energetic and metabolic interactions define dynamics in microbial communities.</title>
        <authorList>
            <person name="Embree M."/>
            <person name="Liu J.K."/>
            <person name="Al-Bassam M.M."/>
            <person name="Zengler K."/>
        </authorList>
    </citation>
    <scope>NUCLEOTIDE SEQUENCE</scope>
</reference>
<organism evidence="2">
    <name type="scientific">hydrocarbon metagenome</name>
    <dbReference type="NCBI Taxonomy" id="938273"/>
    <lineage>
        <taxon>unclassified sequences</taxon>
        <taxon>metagenomes</taxon>
        <taxon>ecological metagenomes</taxon>
    </lineage>
</organism>
<feature type="compositionally biased region" description="Basic and acidic residues" evidence="1">
    <location>
        <begin position="20"/>
        <end position="31"/>
    </location>
</feature>
<evidence type="ECO:0000313" key="2">
    <source>
        <dbReference type="EMBL" id="KUG23416.1"/>
    </source>
</evidence>
<protein>
    <submittedName>
        <fullName evidence="2">Uncharacterized protein</fullName>
    </submittedName>
</protein>
<gene>
    <name evidence="2" type="ORF">ASZ90_006800</name>
</gene>
<dbReference type="AlphaFoldDB" id="A0A0W8FR66"/>
<dbReference type="EMBL" id="LNQE01000908">
    <property type="protein sequence ID" value="KUG23416.1"/>
    <property type="molecule type" value="Genomic_DNA"/>
</dbReference>
<proteinExistence type="predicted"/>
<sequence>MDQGQIDERTRKIQTLQKQLNEKRSDIDRTKRDKKMRVREMERKYDSQVKSKEDDCNDLSRQVEDLTRQSRS</sequence>
<evidence type="ECO:0000256" key="1">
    <source>
        <dbReference type="SAM" id="MobiDB-lite"/>
    </source>
</evidence>
<feature type="compositionally biased region" description="Basic and acidic residues" evidence="1">
    <location>
        <begin position="61"/>
        <end position="72"/>
    </location>
</feature>